<dbReference type="PROSITE" id="PS50943">
    <property type="entry name" value="HTH_CROC1"/>
    <property type="match status" value="1"/>
</dbReference>
<sequence>MLMTINKHELGQKIKKIRVDHKLTLAQFADEIKKKTEGASKTGKSNVSKWERGENVPNDITIKAIADIGGITVDELLHGNQKDRLYNLLCSAIDENSEVYSEDLYNRIIEYLDVYENLTDILFSLQDLGNDGDYEEESIRNFIRTNIDSFIKYNLNIDFNQPEQIIESFIQYINIVSSEVSKTFKGAETVIMNAVNAIDPYSYTTETVEEYVRDHDKMGMTKDQAIEQYFIFQLYDNVQNTVLKIHEEYWTYKNNEENKEI</sequence>
<comment type="caution">
    <text evidence="2">The sequence shown here is derived from an EMBL/GenBank/DDBJ whole genome shotgun (WGS) entry which is preliminary data.</text>
</comment>
<organism evidence="2 3">
    <name type="scientific">Aerococcus tenax</name>
    <dbReference type="NCBI Taxonomy" id="3078812"/>
    <lineage>
        <taxon>Bacteria</taxon>
        <taxon>Bacillati</taxon>
        <taxon>Bacillota</taxon>
        <taxon>Bacilli</taxon>
        <taxon>Lactobacillales</taxon>
        <taxon>Aerococcaceae</taxon>
        <taxon>Aerococcus</taxon>
    </lineage>
</organism>
<dbReference type="AlphaFoldDB" id="A0A5N1BJI1"/>
<dbReference type="GO" id="GO:0003677">
    <property type="term" value="F:DNA binding"/>
    <property type="evidence" value="ECO:0007669"/>
    <property type="project" value="InterPro"/>
</dbReference>
<dbReference type="InterPro" id="IPR001387">
    <property type="entry name" value="Cro/C1-type_HTH"/>
</dbReference>
<dbReference type="Gene3D" id="1.10.260.40">
    <property type="entry name" value="lambda repressor-like DNA-binding domains"/>
    <property type="match status" value="1"/>
</dbReference>
<evidence type="ECO:0000313" key="2">
    <source>
        <dbReference type="EMBL" id="KAA9239756.1"/>
    </source>
</evidence>
<accession>A0A5N1BJI1</accession>
<proteinExistence type="predicted"/>
<reference evidence="3" key="1">
    <citation type="submission" date="2019-09" db="EMBL/GenBank/DDBJ databases">
        <title>Draft genome sequence assemblies of isolates from the urinary tract.</title>
        <authorList>
            <person name="Mores C.R."/>
            <person name="Putonti C."/>
            <person name="Wolfe A.J."/>
        </authorList>
    </citation>
    <scope>NUCLEOTIDE SEQUENCE [LARGE SCALE GENOMIC DNA]</scope>
    <source>
        <strain evidence="3">UMB8614</strain>
    </source>
</reference>
<dbReference type="CDD" id="cd00093">
    <property type="entry name" value="HTH_XRE"/>
    <property type="match status" value="1"/>
</dbReference>
<dbReference type="InterPro" id="IPR010982">
    <property type="entry name" value="Lambda_DNA-bd_dom_sf"/>
</dbReference>
<dbReference type="EMBL" id="VYVN01000013">
    <property type="protein sequence ID" value="KAA9239756.1"/>
    <property type="molecule type" value="Genomic_DNA"/>
</dbReference>
<protein>
    <submittedName>
        <fullName evidence="2">Helix-turn-helix transcriptional regulator</fullName>
    </submittedName>
</protein>
<dbReference type="SUPFAM" id="SSF47413">
    <property type="entry name" value="lambda repressor-like DNA-binding domains"/>
    <property type="match status" value="1"/>
</dbReference>
<evidence type="ECO:0000259" key="1">
    <source>
        <dbReference type="PROSITE" id="PS50943"/>
    </source>
</evidence>
<dbReference type="Proteomes" id="UP000326476">
    <property type="component" value="Unassembled WGS sequence"/>
</dbReference>
<dbReference type="Pfam" id="PF01381">
    <property type="entry name" value="HTH_3"/>
    <property type="match status" value="1"/>
</dbReference>
<dbReference type="SMART" id="SM00530">
    <property type="entry name" value="HTH_XRE"/>
    <property type="match status" value="1"/>
</dbReference>
<gene>
    <name evidence="2" type="ORF">F6I34_05870</name>
</gene>
<feature type="domain" description="HTH cro/C1-type" evidence="1">
    <location>
        <begin position="14"/>
        <end position="76"/>
    </location>
</feature>
<keyword evidence="3" id="KW-1185">Reference proteome</keyword>
<evidence type="ECO:0000313" key="3">
    <source>
        <dbReference type="Proteomes" id="UP000326476"/>
    </source>
</evidence>
<name>A0A5N1BJI1_9LACT</name>